<dbReference type="GeneID" id="106811799"/>
<dbReference type="RefSeq" id="XP_014671005.1">
    <property type="nucleotide sequence ID" value="XM_014815519.1"/>
</dbReference>
<feature type="region of interest" description="Disordered" evidence="1">
    <location>
        <begin position="275"/>
        <end position="328"/>
    </location>
</feature>
<dbReference type="PANTHER" id="PTHR12029">
    <property type="entry name" value="RNA METHYLTRANSFERASE"/>
    <property type="match status" value="1"/>
</dbReference>
<gene>
    <name evidence="3" type="primary">LOC106811799</name>
</gene>
<proteinExistence type="predicted"/>
<evidence type="ECO:0000256" key="1">
    <source>
        <dbReference type="SAM" id="MobiDB-lite"/>
    </source>
</evidence>
<organism evidence="2 3">
    <name type="scientific">Priapulus caudatus</name>
    <name type="common">Priapulid worm</name>
    <dbReference type="NCBI Taxonomy" id="37621"/>
    <lineage>
        <taxon>Eukaryota</taxon>
        <taxon>Metazoa</taxon>
        <taxon>Ecdysozoa</taxon>
        <taxon>Scalidophora</taxon>
        <taxon>Priapulida</taxon>
        <taxon>Priapulimorpha</taxon>
        <taxon>Priapulimorphida</taxon>
        <taxon>Priapulidae</taxon>
        <taxon>Priapulus</taxon>
    </lineage>
</organism>
<name>A0ABM1EFN4_PRICU</name>
<dbReference type="PANTHER" id="PTHR12029:SF11">
    <property type="entry name" value="METHYLTRANSFERASE TARBP1-RELATED"/>
    <property type="match status" value="1"/>
</dbReference>
<keyword evidence="2" id="KW-1185">Reference proteome</keyword>
<protein>
    <submittedName>
        <fullName evidence="3">Uncharacterized protein LOC106811799</fullName>
    </submittedName>
</protein>
<dbReference type="Proteomes" id="UP000695022">
    <property type="component" value="Unplaced"/>
</dbReference>
<reference evidence="3" key="1">
    <citation type="submission" date="2025-08" db="UniProtKB">
        <authorList>
            <consortium name="RefSeq"/>
        </authorList>
    </citation>
    <scope>IDENTIFICATION</scope>
</reference>
<evidence type="ECO:0000313" key="3">
    <source>
        <dbReference type="RefSeq" id="XP_014671005.1"/>
    </source>
</evidence>
<evidence type="ECO:0000313" key="2">
    <source>
        <dbReference type="Proteomes" id="UP000695022"/>
    </source>
</evidence>
<accession>A0ABM1EFN4</accession>
<sequence>MTAASDVSTVELYCRALRILHGLFPAAVLVPHVQKLVSSTVHRLETLSKVDEVGRPMCQLACTMMLSTICEAVVIGHNDAPPCIVEELPSIIERNLYREDLARIPGSMSHAERGRLVSLYTEAKWTCIRFALTHCCCGNDDDTSWDPAVVVLQRCVDGLSTASGMAIVSLLRVTEVLMHRVDLSGGVVIEVVTAAWNTVQDQWRNHACFWKILEAAVPVVFHEKFMRSPDVPSTILETFNKHASSLRDSGEHRSGVFNVLVRHCCAVWHTDARSMQRRPAAGPTRDPCSAPAGGRGSHAPQQPLSTDEGAVERQLPLLVRRRDVRSRA</sequence>
<dbReference type="InterPro" id="IPR045330">
    <property type="entry name" value="TRM3/TARBP1"/>
</dbReference>